<dbReference type="InterPro" id="IPR007612">
    <property type="entry name" value="LOR"/>
</dbReference>
<dbReference type="AlphaFoldDB" id="A0A3E2H2Y0"/>
<comment type="caution">
    <text evidence="2">The sequence shown here is derived from an EMBL/GenBank/DDBJ whole genome shotgun (WGS) entry which is preliminary data.</text>
</comment>
<evidence type="ECO:0008006" key="4">
    <source>
        <dbReference type="Google" id="ProtNLM"/>
    </source>
</evidence>
<dbReference type="PANTHER" id="PTHR31087:SF161">
    <property type="entry name" value="TUBBY C 2 FAMILY PROTEIN"/>
    <property type="match status" value="1"/>
</dbReference>
<protein>
    <recommendedName>
        <fullName evidence="4">Tubby C-terminal domain-containing protein</fullName>
    </recommendedName>
</protein>
<feature type="non-terminal residue" evidence="2">
    <location>
        <position position="196"/>
    </location>
</feature>
<accession>A0A3E2H2Y0</accession>
<evidence type="ECO:0000313" key="2">
    <source>
        <dbReference type="EMBL" id="RFU27750.1"/>
    </source>
</evidence>
<sequence length="196" mass="22060">MALLAPLNSPIGLNPDHIRRQPTTLILKQKILSLAADHGFDIEDEYGNPIINVHSKVFTLHNRKYIDDMQGNNLFEISESIIKVIPKFHFTTPDGQEVMTLKSHFTLFKTKMDVTFTNFFDGNQVELTAHANWTAWDGEIRFGDQVIAIISRQLLNGRELLGDRTYALTVAPGVDPIMAAGIAICMDAKEHQDEDK</sequence>
<dbReference type="EMBL" id="NCSJ02000192">
    <property type="protein sequence ID" value="RFU27750.1"/>
    <property type="molecule type" value="Genomic_DNA"/>
</dbReference>
<comment type="similarity">
    <text evidence="1">Belongs to the LOR family.</text>
</comment>
<dbReference type="Pfam" id="PF04525">
    <property type="entry name" value="LOR"/>
    <property type="match status" value="1"/>
</dbReference>
<dbReference type="OrthoDB" id="97518at2759"/>
<feature type="non-terminal residue" evidence="2">
    <location>
        <position position="1"/>
    </location>
</feature>
<dbReference type="STRING" id="5539.A0A3E2H2Y0"/>
<evidence type="ECO:0000256" key="1">
    <source>
        <dbReference type="ARBA" id="ARBA00005437"/>
    </source>
</evidence>
<proteinExistence type="inferred from homology"/>
<name>A0A3E2H2Y0_SCYLI</name>
<dbReference type="OMA" id="LEMKGNW"/>
<dbReference type="Proteomes" id="UP000258309">
    <property type="component" value="Unassembled WGS sequence"/>
</dbReference>
<dbReference type="Gene3D" id="2.40.160.200">
    <property type="entry name" value="LURP1-related"/>
    <property type="match status" value="1"/>
</dbReference>
<evidence type="ECO:0000313" key="3">
    <source>
        <dbReference type="Proteomes" id="UP000258309"/>
    </source>
</evidence>
<keyword evidence="3" id="KW-1185">Reference proteome</keyword>
<dbReference type="SUPFAM" id="SSF54518">
    <property type="entry name" value="Tubby C-terminal domain-like"/>
    <property type="match status" value="1"/>
</dbReference>
<dbReference type="InterPro" id="IPR038595">
    <property type="entry name" value="LOR_sf"/>
</dbReference>
<gene>
    <name evidence="2" type="ORF">B7463_g8588</name>
</gene>
<dbReference type="PANTHER" id="PTHR31087">
    <property type="match status" value="1"/>
</dbReference>
<reference evidence="2 3" key="1">
    <citation type="submission" date="2018-05" db="EMBL/GenBank/DDBJ databases">
        <title>Draft genome sequence of Scytalidium lignicola DSM 105466, a ubiquitous saprotrophic fungus.</title>
        <authorList>
            <person name="Buettner E."/>
            <person name="Gebauer A.M."/>
            <person name="Hofrichter M."/>
            <person name="Liers C."/>
            <person name="Kellner H."/>
        </authorList>
    </citation>
    <scope>NUCLEOTIDE SEQUENCE [LARGE SCALE GENOMIC DNA]</scope>
    <source>
        <strain evidence="2 3">DSM 105466</strain>
    </source>
</reference>
<organism evidence="2 3">
    <name type="scientific">Scytalidium lignicola</name>
    <name type="common">Hyphomycete</name>
    <dbReference type="NCBI Taxonomy" id="5539"/>
    <lineage>
        <taxon>Eukaryota</taxon>
        <taxon>Fungi</taxon>
        <taxon>Dikarya</taxon>
        <taxon>Ascomycota</taxon>
        <taxon>Pezizomycotina</taxon>
        <taxon>Leotiomycetes</taxon>
        <taxon>Leotiomycetes incertae sedis</taxon>
        <taxon>Scytalidium</taxon>
    </lineage>
</organism>
<dbReference type="InterPro" id="IPR025659">
    <property type="entry name" value="Tubby-like_C"/>
</dbReference>